<dbReference type="eggNOG" id="KOG0634">
    <property type="taxonomic scope" value="Eukaryota"/>
</dbReference>
<dbReference type="GO" id="GO:0047536">
    <property type="term" value="F:2-aminoadipate transaminase activity"/>
    <property type="evidence" value="ECO:0000318"/>
    <property type="project" value="GO_Central"/>
</dbReference>
<name>B3RP84_TRIAD</name>
<dbReference type="InterPro" id="IPR004839">
    <property type="entry name" value="Aminotransferase_I/II_large"/>
</dbReference>
<dbReference type="KEGG" id="tad:TRIADDRAFT_53439"/>
<sequence length="412" mass="46036">MAENYFQEIGAFNNISTALTVGAPGPDLLIHSNEVLKKATTHRLSQPDACQLLQYGLTRGDGKFPVEVAKFLSRHYGDPVSSEDIHANAGATQGAVALAGLLLKSGDFVFVEEPTYFLALSMLREDMHLNIVPIPTDNEGIQIDTLEESLKIHKAKSNHVVSEAQPFWSIIYLIPTFNNPKGFCVSPERSKQIVSVARKYGCLVLCDDVYNVLSYRSDDPDKFVPAPKRLFAYDDKSDPDYQGNVISNATFSKFFGPGLRLGWYEAPKRVLKILYGSGYIQSGGGFNSYTCGIVTSALETGLLDEILVKFRRQFHLRRDAIYNAAKQYMPEGVKFNKPQGGYFMWVELPEHINAQDVLKISKQEHKIAFALGTKFSSTGRFQNYLRFSFSYYDEAALTEAMKAVAAIIKRLM</sequence>
<dbReference type="RefSeq" id="XP_002109979.1">
    <property type="nucleotide sequence ID" value="XM_002109943.1"/>
</dbReference>
<dbReference type="InterPro" id="IPR015421">
    <property type="entry name" value="PyrdxlP-dep_Trfase_major"/>
</dbReference>
<reference evidence="2 3" key="1">
    <citation type="journal article" date="2008" name="Nature">
        <title>The Trichoplax genome and the nature of placozoans.</title>
        <authorList>
            <person name="Srivastava M."/>
            <person name="Begovic E."/>
            <person name="Chapman J."/>
            <person name="Putnam N.H."/>
            <person name="Hellsten U."/>
            <person name="Kawashima T."/>
            <person name="Kuo A."/>
            <person name="Mitros T."/>
            <person name="Salamov A."/>
            <person name="Carpenter M.L."/>
            <person name="Signorovitch A.Y."/>
            <person name="Moreno M.A."/>
            <person name="Kamm K."/>
            <person name="Grimwood J."/>
            <person name="Schmutz J."/>
            <person name="Shapiro H."/>
            <person name="Grigoriev I.V."/>
            <person name="Buss L.W."/>
            <person name="Schierwater B."/>
            <person name="Dellaporta S.L."/>
            <person name="Rokhsar D.S."/>
        </authorList>
    </citation>
    <scope>NUCLEOTIDE SEQUENCE [LARGE SCALE GENOMIC DNA]</scope>
    <source>
        <strain evidence="2 3">Grell-BS-1999</strain>
    </source>
</reference>
<dbReference type="Gene3D" id="3.90.1150.10">
    <property type="entry name" value="Aspartate Aminotransferase, domain 1"/>
    <property type="match status" value="1"/>
</dbReference>
<dbReference type="EMBL" id="DS985242">
    <property type="protein sequence ID" value="EDV28145.1"/>
    <property type="molecule type" value="Genomic_DNA"/>
</dbReference>
<dbReference type="FunCoup" id="B3RP84">
    <property type="interactions" value="121"/>
</dbReference>
<dbReference type="Proteomes" id="UP000009022">
    <property type="component" value="Unassembled WGS sequence"/>
</dbReference>
<dbReference type="FunFam" id="3.40.640.10:FF:000080">
    <property type="entry name" value="Aminotransferase, putative"/>
    <property type="match status" value="1"/>
</dbReference>
<protein>
    <recommendedName>
        <fullName evidence="1">Aminotransferase class I/classII large domain-containing protein</fullName>
    </recommendedName>
</protein>
<dbReference type="HOGENOM" id="CLU_017584_0_6_1"/>
<organism evidence="2 3">
    <name type="scientific">Trichoplax adhaerens</name>
    <name type="common">Trichoplax reptans</name>
    <dbReference type="NCBI Taxonomy" id="10228"/>
    <lineage>
        <taxon>Eukaryota</taxon>
        <taxon>Metazoa</taxon>
        <taxon>Placozoa</taxon>
        <taxon>Uniplacotomia</taxon>
        <taxon>Trichoplacea</taxon>
        <taxon>Trichoplacidae</taxon>
        <taxon>Trichoplax</taxon>
    </lineage>
</organism>
<dbReference type="GeneID" id="6750640"/>
<dbReference type="InParanoid" id="B3RP84"/>
<dbReference type="CTD" id="6750640"/>
<dbReference type="PANTHER" id="PTHR42858:SF1">
    <property type="entry name" value="LD15494P"/>
    <property type="match status" value="1"/>
</dbReference>
<dbReference type="STRING" id="10228.B3RP84"/>
<accession>B3RP84</accession>
<feature type="domain" description="Aminotransferase class I/classII large" evidence="1">
    <location>
        <begin position="46"/>
        <end position="403"/>
    </location>
</feature>
<dbReference type="PhylomeDB" id="B3RP84"/>
<evidence type="ECO:0000313" key="2">
    <source>
        <dbReference type="EMBL" id="EDV28145.1"/>
    </source>
</evidence>
<keyword evidence="3" id="KW-1185">Reference proteome</keyword>
<dbReference type="PANTHER" id="PTHR42858">
    <property type="entry name" value="AMINOTRANSFERASE"/>
    <property type="match status" value="1"/>
</dbReference>
<dbReference type="SUPFAM" id="SSF53383">
    <property type="entry name" value="PLP-dependent transferases"/>
    <property type="match status" value="1"/>
</dbReference>
<gene>
    <name evidence="2" type="ORF">TRIADDRAFT_53439</name>
</gene>
<dbReference type="OrthoDB" id="7042322at2759"/>
<evidence type="ECO:0000313" key="3">
    <source>
        <dbReference type="Proteomes" id="UP000009022"/>
    </source>
</evidence>
<dbReference type="InterPro" id="IPR015422">
    <property type="entry name" value="PyrdxlP-dep_Trfase_small"/>
</dbReference>
<evidence type="ECO:0000259" key="1">
    <source>
        <dbReference type="Pfam" id="PF00155"/>
    </source>
</evidence>
<dbReference type="AlphaFoldDB" id="B3RP84"/>
<dbReference type="Gene3D" id="3.40.640.10">
    <property type="entry name" value="Type I PLP-dependent aspartate aminotransferase-like (Major domain)"/>
    <property type="match status" value="1"/>
</dbReference>
<dbReference type="InterPro" id="IPR015424">
    <property type="entry name" value="PyrdxlP-dep_Trfase"/>
</dbReference>
<dbReference type="GO" id="GO:0030170">
    <property type="term" value="F:pyridoxal phosphate binding"/>
    <property type="evidence" value="ECO:0007669"/>
    <property type="project" value="InterPro"/>
</dbReference>
<dbReference type="Pfam" id="PF00155">
    <property type="entry name" value="Aminotran_1_2"/>
    <property type="match status" value="1"/>
</dbReference>
<dbReference type="CDD" id="cd00609">
    <property type="entry name" value="AAT_like"/>
    <property type="match status" value="1"/>
</dbReference>
<proteinExistence type="predicted"/>
<dbReference type="OMA" id="MIALDSM"/>